<dbReference type="GO" id="GO:0005789">
    <property type="term" value="C:endoplasmic reticulum membrane"/>
    <property type="evidence" value="ECO:0007669"/>
    <property type="project" value="UniProtKB-SubCell"/>
</dbReference>
<evidence type="ECO:0000313" key="6">
    <source>
        <dbReference type="RefSeq" id="XP_016503103.1"/>
    </source>
</evidence>
<dbReference type="OrthoDB" id="2276068at2759"/>
<organism evidence="6">
    <name type="scientific">Nicotiana tabacum</name>
    <name type="common">Common tobacco</name>
    <dbReference type="NCBI Taxonomy" id="4097"/>
    <lineage>
        <taxon>Eukaryota</taxon>
        <taxon>Viridiplantae</taxon>
        <taxon>Streptophyta</taxon>
        <taxon>Embryophyta</taxon>
        <taxon>Tracheophyta</taxon>
        <taxon>Spermatophyta</taxon>
        <taxon>Magnoliopsida</taxon>
        <taxon>eudicotyledons</taxon>
        <taxon>Gunneridae</taxon>
        <taxon>Pentapetalae</taxon>
        <taxon>asterids</taxon>
        <taxon>lamiids</taxon>
        <taxon>Solanales</taxon>
        <taxon>Solanaceae</taxon>
        <taxon>Nicotianoideae</taxon>
        <taxon>Nicotianeae</taxon>
        <taxon>Nicotiana</taxon>
    </lineage>
</organism>
<dbReference type="STRING" id="4097.A0A1S4CPE0"/>
<evidence type="ECO:0000259" key="5">
    <source>
        <dbReference type="Pfam" id="PF15924"/>
    </source>
</evidence>
<dbReference type="PANTHER" id="PTHR45919:SF1">
    <property type="entry name" value="GDP-MAN:MAN(3)GLCNAC(2)-PP-DOL ALPHA-1,2-MANNOSYLTRANSFERASE"/>
    <property type="match status" value="1"/>
</dbReference>
<feature type="domain" description="ALG11 mannosyltransferase N-terminal" evidence="5">
    <location>
        <begin position="31"/>
        <end position="123"/>
    </location>
</feature>
<dbReference type="GO" id="GO:0004377">
    <property type="term" value="F:GDP-Man:Man(3)GlcNAc(2)-PP-Dol alpha-1,2-mannosyltransferase activity"/>
    <property type="evidence" value="ECO:0007669"/>
    <property type="project" value="InterPro"/>
</dbReference>
<protein>
    <submittedName>
        <fullName evidence="6">GDP-Man:Man(3)GlcNAc(2)-PP-Dol alpha-1,2-mannosyltransferase-like</fullName>
    </submittedName>
</protein>
<sequence>MLSAVIAVTVVIAQAVRLLLMVINGWRNRKKAVVVFHPYANDGGGGERVLWCAVKAIQDENPNLDCVIYTGDHDASPDSLTGRALDRFGVKLIHPPKIPFTSRLHQVVHLQFTMIGQSFVQIYTFILL</sequence>
<dbReference type="RefSeq" id="XP_016503103.1">
    <property type="nucleotide sequence ID" value="XM_016647617.1"/>
</dbReference>
<keyword evidence="2" id="KW-0808">Transferase</keyword>
<feature type="transmembrane region" description="Helical" evidence="4">
    <location>
        <begin position="6"/>
        <end position="26"/>
    </location>
</feature>
<accession>A0A1S4CPE0</accession>
<name>A0A1S4CPE0_TOBAC</name>
<dbReference type="PaxDb" id="4097-A0A1S4CPE0"/>
<evidence type="ECO:0000256" key="1">
    <source>
        <dbReference type="ARBA" id="ARBA00004586"/>
    </source>
</evidence>
<evidence type="ECO:0000256" key="3">
    <source>
        <dbReference type="ARBA" id="ARBA00022824"/>
    </source>
</evidence>
<keyword evidence="4" id="KW-0472">Membrane</keyword>
<keyword evidence="4" id="KW-0812">Transmembrane</keyword>
<dbReference type="InterPro" id="IPR038013">
    <property type="entry name" value="ALG11"/>
</dbReference>
<gene>
    <name evidence="6" type="primary">LOC107821195</name>
</gene>
<dbReference type="InterPro" id="IPR031814">
    <property type="entry name" value="ALG11_N"/>
</dbReference>
<reference evidence="6" key="1">
    <citation type="submission" date="2025-08" db="UniProtKB">
        <authorList>
            <consortium name="RefSeq"/>
        </authorList>
    </citation>
    <scope>IDENTIFICATION</scope>
</reference>
<keyword evidence="4" id="KW-1133">Transmembrane helix</keyword>
<dbReference type="KEGG" id="nta:107821195"/>
<keyword evidence="3" id="KW-0256">Endoplasmic reticulum</keyword>
<dbReference type="AlphaFoldDB" id="A0A1S4CPE0"/>
<dbReference type="PANTHER" id="PTHR45919">
    <property type="entry name" value="GDP-MAN:MAN(3)GLCNAC(2)-PP-DOL ALPHA-1,2-MANNOSYLTRANSFERASE"/>
    <property type="match status" value="1"/>
</dbReference>
<comment type="subcellular location">
    <subcellularLocation>
        <location evidence="1">Endoplasmic reticulum membrane</location>
    </subcellularLocation>
</comment>
<dbReference type="Pfam" id="PF15924">
    <property type="entry name" value="ALG11_N"/>
    <property type="match status" value="1"/>
</dbReference>
<proteinExistence type="predicted"/>
<evidence type="ECO:0000256" key="2">
    <source>
        <dbReference type="ARBA" id="ARBA00022679"/>
    </source>
</evidence>
<evidence type="ECO:0000256" key="4">
    <source>
        <dbReference type="SAM" id="Phobius"/>
    </source>
</evidence>